<name>A0A1C3IT19_9VIBR</name>
<dbReference type="PANTHER" id="PTHR34068">
    <property type="entry name" value="UPF0145 PROTEIN YBJQ"/>
    <property type="match status" value="1"/>
</dbReference>
<dbReference type="PANTHER" id="PTHR34068:SF1">
    <property type="entry name" value="UPF0145 PROTEIN YBJQ"/>
    <property type="match status" value="1"/>
</dbReference>
<dbReference type="GeneID" id="94234953"/>
<reference evidence="3" key="1">
    <citation type="submission" date="2016-06" db="EMBL/GenBank/DDBJ databases">
        <authorList>
            <person name="Rodrigo-Torres Lidia"/>
            <person name="Arahal R.David."/>
        </authorList>
    </citation>
    <scope>NUCLEOTIDE SEQUENCE [LARGE SCALE GENOMIC DNA]</scope>
    <source>
        <strain evidence="3">CECT 7223</strain>
    </source>
</reference>
<dbReference type="SUPFAM" id="SSF117782">
    <property type="entry name" value="YbjQ-like"/>
    <property type="match status" value="1"/>
</dbReference>
<evidence type="ECO:0000313" key="2">
    <source>
        <dbReference type="EMBL" id="SBS64576.1"/>
    </source>
</evidence>
<evidence type="ECO:0000313" key="3">
    <source>
        <dbReference type="Proteomes" id="UP000092876"/>
    </source>
</evidence>
<dbReference type="EMBL" id="FLQP01000028">
    <property type="protein sequence ID" value="SBS64576.1"/>
    <property type="molecule type" value="Genomic_DNA"/>
</dbReference>
<dbReference type="Proteomes" id="UP000092876">
    <property type="component" value="Unassembled WGS sequence"/>
</dbReference>
<evidence type="ECO:0000256" key="1">
    <source>
        <dbReference type="ARBA" id="ARBA00010751"/>
    </source>
</evidence>
<proteinExistence type="inferred from homology"/>
<protein>
    <submittedName>
        <fullName evidence="2">Uncharacterized protein</fullName>
    </submittedName>
</protein>
<organism evidence="2 3">
    <name type="scientific">Vibrio atlanticus</name>
    <dbReference type="NCBI Taxonomy" id="693153"/>
    <lineage>
        <taxon>Bacteria</taxon>
        <taxon>Pseudomonadati</taxon>
        <taxon>Pseudomonadota</taxon>
        <taxon>Gammaproteobacteria</taxon>
        <taxon>Vibrionales</taxon>
        <taxon>Vibrionaceae</taxon>
        <taxon>Vibrio</taxon>
    </lineage>
</organism>
<sequence length="180" mass="18995">MNKYIVFGKSGVTVPVDVMSATASEEIGSFMEQGFTILSDSCEAANAEEAIATWESQLKSKDNFEFVKTSSTNSISSDLEIIENHGVITTTVVAGTNFLRDILAGVRDIVGGQSGTYNNKLDQIKSNALLGLRKQAASKSCNAIVGVSIDVDEVSGGGKSMFMVTAIGTAVVVEKRQTSV</sequence>
<dbReference type="Pfam" id="PF01906">
    <property type="entry name" value="YbjQ_1"/>
    <property type="match status" value="1"/>
</dbReference>
<dbReference type="RefSeq" id="WP_083994603.1">
    <property type="nucleotide sequence ID" value="NZ_AP025461.1"/>
</dbReference>
<comment type="similarity">
    <text evidence="1">Belongs to the UPF0145 family.</text>
</comment>
<dbReference type="AlphaFoldDB" id="A0A1C3IT19"/>
<accession>A0A1C3IT19</accession>
<dbReference type="InterPro" id="IPR035439">
    <property type="entry name" value="UPF0145_dom_sf"/>
</dbReference>
<dbReference type="Gene3D" id="3.30.110.70">
    <property type="entry name" value="Hypothetical protein apc22750. Chain B"/>
    <property type="match status" value="1"/>
</dbReference>
<gene>
    <name evidence="2" type="ORF">VAT7223_02268</name>
</gene>
<dbReference type="InterPro" id="IPR002765">
    <property type="entry name" value="UPF0145_YbjQ-like"/>
</dbReference>